<protein>
    <submittedName>
        <fullName evidence="1">Uncharacterized protein</fullName>
    </submittedName>
</protein>
<evidence type="ECO:0000313" key="1">
    <source>
        <dbReference type="EMBL" id="MFC5524049.1"/>
    </source>
</evidence>
<reference evidence="2" key="1">
    <citation type="journal article" date="2019" name="Int. J. Syst. Evol. Microbiol.">
        <title>The Global Catalogue of Microorganisms (GCM) 10K type strain sequencing project: providing services to taxonomists for standard genome sequencing and annotation.</title>
        <authorList>
            <consortium name="The Broad Institute Genomics Platform"/>
            <consortium name="The Broad Institute Genome Sequencing Center for Infectious Disease"/>
            <person name="Wu L."/>
            <person name="Ma J."/>
        </authorList>
    </citation>
    <scope>NUCLEOTIDE SEQUENCE [LARGE SCALE GENOMIC DNA]</scope>
    <source>
        <strain evidence="2">CGMCC 4.7277</strain>
    </source>
</reference>
<gene>
    <name evidence="1" type="ORF">ACFPP7_24525</name>
</gene>
<keyword evidence="2" id="KW-1185">Reference proteome</keyword>
<sequence length="158" mass="16673">MSAPIELRAPSIGETPPSQAEREFAATAGVFDDCLLLTDLPLRAQRLLRLVGEQRSIGHATLAARADHCATIQPAMEALLAAGLVGHTNKLRRAYRITEAGAALLQAAAEAPQPAAPRTFTRTGYYEGQELRHNCTRPGAYVAMQLPSLGACGGGRAA</sequence>
<proteinExistence type="predicted"/>
<organism evidence="1 2">
    <name type="scientific">Polaromonas jejuensis</name>
    <dbReference type="NCBI Taxonomy" id="457502"/>
    <lineage>
        <taxon>Bacteria</taxon>
        <taxon>Pseudomonadati</taxon>
        <taxon>Pseudomonadota</taxon>
        <taxon>Betaproteobacteria</taxon>
        <taxon>Burkholderiales</taxon>
        <taxon>Comamonadaceae</taxon>
        <taxon>Polaromonas</taxon>
    </lineage>
</organism>
<comment type="caution">
    <text evidence="1">The sequence shown here is derived from an EMBL/GenBank/DDBJ whole genome shotgun (WGS) entry which is preliminary data.</text>
</comment>
<dbReference type="RefSeq" id="WP_068832025.1">
    <property type="nucleotide sequence ID" value="NZ_JBHSMX010000066.1"/>
</dbReference>
<dbReference type="EMBL" id="JBHSMX010000066">
    <property type="protein sequence ID" value="MFC5524049.1"/>
    <property type="molecule type" value="Genomic_DNA"/>
</dbReference>
<name>A0ABW0QMY8_9BURK</name>
<evidence type="ECO:0000313" key="2">
    <source>
        <dbReference type="Proteomes" id="UP001596084"/>
    </source>
</evidence>
<accession>A0ABW0QMY8</accession>
<dbReference type="Proteomes" id="UP001596084">
    <property type="component" value="Unassembled WGS sequence"/>
</dbReference>